<sequence>MLQYRNLSNSNLRDFYRVYDAKTIDFFFKCLEAHKSFRQCMDEEDAYQKSHPKSDEFPTPSNLDEFLRPFADLKCFISVINHREVNFITKHHPISIWTPEPADITLKYYQDTPEQKILWTSKGFHKRKYITAVNGTLLCNNSRFMSEKKTLQGDTLLSTGLCYGLLFIFLFRASQAVADFSTST</sequence>
<gene>
    <name evidence="1" type="ORF">ODALV1_LOCUS26146</name>
</gene>
<dbReference type="EMBL" id="CAXLJM020000109">
    <property type="protein sequence ID" value="CAL8135799.1"/>
    <property type="molecule type" value="Genomic_DNA"/>
</dbReference>
<accession>A0ABP1RU00</accession>
<organism evidence="1 2">
    <name type="scientific">Orchesella dallaii</name>
    <dbReference type="NCBI Taxonomy" id="48710"/>
    <lineage>
        <taxon>Eukaryota</taxon>
        <taxon>Metazoa</taxon>
        <taxon>Ecdysozoa</taxon>
        <taxon>Arthropoda</taxon>
        <taxon>Hexapoda</taxon>
        <taxon>Collembola</taxon>
        <taxon>Entomobryomorpha</taxon>
        <taxon>Entomobryoidea</taxon>
        <taxon>Orchesellidae</taxon>
        <taxon>Orchesellinae</taxon>
        <taxon>Orchesella</taxon>
    </lineage>
</organism>
<protein>
    <submittedName>
        <fullName evidence="1">Uncharacterized protein</fullName>
    </submittedName>
</protein>
<name>A0ABP1RU00_9HEXA</name>
<keyword evidence="2" id="KW-1185">Reference proteome</keyword>
<evidence type="ECO:0000313" key="2">
    <source>
        <dbReference type="Proteomes" id="UP001642540"/>
    </source>
</evidence>
<comment type="caution">
    <text evidence="1">The sequence shown here is derived from an EMBL/GenBank/DDBJ whole genome shotgun (WGS) entry which is preliminary data.</text>
</comment>
<evidence type="ECO:0000313" key="1">
    <source>
        <dbReference type="EMBL" id="CAL8135799.1"/>
    </source>
</evidence>
<reference evidence="1 2" key="1">
    <citation type="submission" date="2024-08" db="EMBL/GenBank/DDBJ databases">
        <authorList>
            <person name="Cucini C."/>
            <person name="Frati F."/>
        </authorList>
    </citation>
    <scope>NUCLEOTIDE SEQUENCE [LARGE SCALE GENOMIC DNA]</scope>
</reference>
<dbReference type="Proteomes" id="UP001642540">
    <property type="component" value="Unassembled WGS sequence"/>
</dbReference>
<proteinExistence type="predicted"/>